<dbReference type="EMBL" id="AL590448">
    <property type="protein sequence ID" value="CCI73970.1"/>
    <property type="molecule type" value="Genomic_DNA"/>
</dbReference>
<keyword evidence="2" id="KW-1185">Reference proteome</keyword>
<name>I7L4I2_ENCCU</name>
<dbReference type="HOGENOM" id="CLU_186267_0_0_1"/>
<accession>I7L4I2</accession>
<protein>
    <submittedName>
        <fullName evidence="1">ECU08_1425 protein</fullName>
    </submittedName>
</protein>
<evidence type="ECO:0000313" key="2">
    <source>
        <dbReference type="Proteomes" id="UP000000819"/>
    </source>
</evidence>
<organism evidence="1 2">
    <name type="scientific">Encephalitozoon cuniculi (strain GB-M1)</name>
    <name type="common">Microsporidian parasite</name>
    <dbReference type="NCBI Taxonomy" id="284813"/>
    <lineage>
        <taxon>Eukaryota</taxon>
        <taxon>Fungi</taxon>
        <taxon>Fungi incertae sedis</taxon>
        <taxon>Microsporidia</taxon>
        <taxon>Unikaryonidae</taxon>
        <taxon>Encephalitozoon</taxon>
    </lineage>
</organism>
<dbReference type="OrthoDB" id="2187214at2759"/>
<sequence length="92" mass="10672">MLRLLDIPVEGRTVYSFGKVRDKLENGKYEVSFREKTIIITTDRRLSIGSWIRMYGTFKSGVLRTIFVGELDGVDINLLEKAVRYVACRRKI</sequence>
<dbReference type="Proteomes" id="UP000000819">
    <property type="component" value="Chromosome VIII"/>
</dbReference>
<proteinExistence type="predicted"/>
<dbReference type="RefSeq" id="NP_001402527.1">
    <property type="nucleotide sequence ID" value="NM_001415236.1"/>
</dbReference>
<dbReference type="GeneID" id="77136401"/>
<dbReference type="KEGG" id="ecu:ECU08_1425"/>
<reference evidence="1 2" key="1">
    <citation type="journal article" date="2001" name="Nature">
        <title>Genome sequence and gene compaction of the eukaryote parasite Encephalitozoon cuniculi.</title>
        <authorList>
            <person name="Katinka M.D."/>
            <person name="Duprat S."/>
            <person name="Cornillot E."/>
            <person name="Metenier G."/>
            <person name="Thomarat F."/>
            <person name="Prensier G."/>
            <person name="Barbe V."/>
            <person name="Peyretaillade E."/>
            <person name="Brottier P."/>
            <person name="Wincker P."/>
            <person name="Delbac F."/>
            <person name="El Alaoui H."/>
            <person name="Peyret P."/>
            <person name="Saurin W."/>
            <person name="Gouy M."/>
            <person name="Weissenbach J."/>
            <person name="Vivares C.P."/>
        </authorList>
    </citation>
    <scope>NUCLEOTIDE SEQUENCE [LARGE SCALE GENOMIC DNA]</scope>
    <source>
        <strain evidence="1 2">GB-M1</strain>
    </source>
</reference>
<reference evidence="1 2" key="2">
    <citation type="journal article" date="2009" name="BMC Genomics">
        <title>Identification of transcriptional signals in Encephalitozoon cuniculi widespread among Microsporidia phylum: support for accurate structural genome annotation.</title>
        <authorList>
            <person name="Peyretaillade E."/>
            <person name="Goncalves O."/>
            <person name="Terrat S."/>
            <person name="Dugat-Bony E."/>
            <person name="Wincker P."/>
            <person name="Cornman R.S."/>
            <person name="Evans J.D."/>
            <person name="Delbac F."/>
            <person name="Peyret P."/>
        </authorList>
    </citation>
    <scope>NUCLEOTIDE SEQUENCE [LARGE SCALE GENOMIC DNA]</scope>
    <source>
        <strain evidence="1 2">GB-M1</strain>
    </source>
</reference>
<dbReference type="InParanoid" id="I7L4I2"/>
<dbReference type="VEuPathDB" id="MicrosporidiaDB:ECU08_1425"/>
<dbReference type="AlphaFoldDB" id="I7L4I2"/>
<gene>
    <name evidence="1" type="ordered locus">ECU08_1425</name>
</gene>
<evidence type="ECO:0000313" key="1">
    <source>
        <dbReference type="EMBL" id="CCI73970.1"/>
    </source>
</evidence>